<proteinExistence type="predicted"/>
<accession>A0A0C9MXV0</accession>
<keyword evidence="2" id="KW-1185">Reference proteome</keyword>
<sequence length="58" mass="6457">MTEFKVAHSGLPYVRFLYRDVAQESDVRAAPSVECVGAALTSYRYEYFGPDADPPSPE</sequence>
<dbReference type="AlphaFoldDB" id="A0A0C9MXV0"/>
<dbReference type="EMBL" id="BBJS01000057">
    <property type="protein sequence ID" value="GAN15431.1"/>
    <property type="molecule type" value="Genomic_DNA"/>
</dbReference>
<dbReference type="Proteomes" id="UP000032025">
    <property type="component" value="Unassembled WGS sequence"/>
</dbReference>
<evidence type="ECO:0000313" key="1">
    <source>
        <dbReference type="EMBL" id="GAN15431.1"/>
    </source>
</evidence>
<reference evidence="1 2" key="1">
    <citation type="submission" date="2014-08" db="EMBL/GenBank/DDBJ databases">
        <title>Whole genome shotgun sequence of Sphingomonas paucimobilis NBRC 13935.</title>
        <authorList>
            <person name="Hosoyama A."/>
            <person name="Hashimoto M."/>
            <person name="Hosoyama Y."/>
            <person name="Noguchi M."/>
            <person name="Uohara A."/>
            <person name="Ohji S."/>
            <person name="Katano-Makiyama Y."/>
            <person name="Ichikawa N."/>
            <person name="Kimura A."/>
            <person name="Yamazoe A."/>
            <person name="Fujita N."/>
        </authorList>
    </citation>
    <scope>NUCLEOTIDE SEQUENCE [LARGE SCALE GENOMIC DNA]</scope>
    <source>
        <strain evidence="1 2">NBRC 13935</strain>
    </source>
</reference>
<organism evidence="1 2">
    <name type="scientific">Sphingomonas paucimobilis NBRC 13935</name>
    <dbReference type="NCBI Taxonomy" id="1219050"/>
    <lineage>
        <taxon>Bacteria</taxon>
        <taxon>Pseudomonadati</taxon>
        <taxon>Pseudomonadota</taxon>
        <taxon>Alphaproteobacteria</taxon>
        <taxon>Sphingomonadales</taxon>
        <taxon>Sphingomonadaceae</taxon>
        <taxon>Sphingomonas</taxon>
    </lineage>
</organism>
<dbReference type="GeneID" id="78527673"/>
<protein>
    <submittedName>
        <fullName evidence="1">DNA, contig: SP657</fullName>
    </submittedName>
</protein>
<dbReference type="RefSeq" id="WP_007406528.1">
    <property type="nucleotide sequence ID" value="NZ_BBJS01000057.1"/>
</dbReference>
<name>A0A0C9MXV0_SPHPI</name>
<comment type="caution">
    <text evidence="1">The sequence shown here is derived from an EMBL/GenBank/DDBJ whole genome shotgun (WGS) entry which is preliminary data.</text>
</comment>
<gene>
    <name evidence="1" type="ORF">SP6_57_00490</name>
</gene>
<evidence type="ECO:0000313" key="2">
    <source>
        <dbReference type="Proteomes" id="UP000032025"/>
    </source>
</evidence>